<sequence>MSSHYSSLLFILLLAGEDELWEPSSSSRCVSIPLGMALCQNIGYNTMRMPNLLGHETPAEAVQQSASWLPLLARECHPDARIFLCSLFAPLCLDRFISPCRSLCESVRDSCAPIMSCYGYPWPEILRCDQYPADHLIGLTISAPQASCRDCELEEASSSNDLLETFCRSDFVVKLRLTRLKYSPVSLSQFSLAGKLDVLKQGPLLGGQLRSRIELWLERDATCVRNMTRQHPRGGTFLVTGTVQGERLVVNKAFAWQKQDKNLMAAARKWKQYRCRN</sequence>
<feature type="disulfide bond" evidence="9">
    <location>
        <begin position="104"/>
        <end position="128"/>
    </location>
</feature>
<keyword evidence="5" id="KW-0879">Wnt signaling pathway</keyword>
<evidence type="ECO:0000256" key="9">
    <source>
        <dbReference type="PROSITE-ProRule" id="PRU00090"/>
    </source>
</evidence>
<evidence type="ECO:0000256" key="1">
    <source>
        <dbReference type="ARBA" id="ARBA00004613"/>
    </source>
</evidence>
<dbReference type="SMART" id="SM00063">
    <property type="entry name" value="FRI"/>
    <property type="match status" value="1"/>
</dbReference>
<keyword evidence="8 9" id="KW-1015">Disulfide bond</keyword>
<keyword evidence="3" id="KW-0217">Developmental protein</keyword>
<dbReference type="Ensembl" id="ENSONIT00000015693.2">
    <property type="protein sequence ID" value="ENSONIP00000015679.2"/>
    <property type="gene ID" value="ENSONIG00000012448.2"/>
</dbReference>
<dbReference type="PANTHER" id="PTHR11309">
    <property type="entry name" value="FRIZZLED"/>
    <property type="match status" value="1"/>
</dbReference>
<evidence type="ECO:0000313" key="14">
    <source>
        <dbReference type="Proteomes" id="UP000005207"/>
    </source>
</evidence>
<evidence type="ECO:0000259" key="12">
    <source>
        <dbReference type="PROSITE" id="PS50189"/>
    </source>
</evidence>
<evidence type="ECO:0000256" key="2">
    <source>
        <dbReference type="ARBA" id="ARBA00010054"/>
    </source>
</evidence>
<dbReference type="PANTHER" id="PTHR11309:SF133">
    <property type="entry name" value="SECRETED FRIZZLED-RELATED PROTEIN 5"/>
    <property type="match status" value="1"/>
</dbReference>
<dbReference type="GO" id="GO:0017147">
    <property type="term" value="F:Wnt-protein binding"/>
    <property type="evidence" value="ECO:0007669"/>
    <property type="project" value="TreeGrafter"/>
</dbReference>
<dbReference type="FunFam" id="1.10.2000.10:FF:000001">
    <property type="entry name" value="secreted frizzled-related protein 2"/>
    <property type="match status" value="1"/>
</dbReference>
<dbReference type="SUPFAM" id="SSF63501">
    <property type="entry name" value="Frizzled cysteine-rich domain"/>
    <property type="match status" value="1"/>
</dbReference>
<evidence type="ECO:0000256" key="7">
    <source>
        <dbReference type="ARBA" id="ARBA00022782"/>
    </source>
</evidence>
<proteinExistence type="inferred from homology"/>
<gene>
    <name evidence="13" type="primary">LOC102083184</name>
</gene>
<dbReference type="InterPro" id="IPR008993">
    <property type="entry name" value="TIMP-like_OB-fold"/>
</dbReference>
<feature type="disulfide bond" evidence="9">
    <location>
        <begin position="39"/>
        <end position="85"/>
    </location>
</feature>
<evidence type="ECO:0000313" key="13">
    <source>
        <dbReference type="Ensembl" id="ENSONIP00000015679.2"/>
    </source>
</evidence>
<dbReference type="InterPro" id="IPR001134">
    <property type="entry name" value="Netrin_domain"/>
</dbReference>
<dbReference type="eggNOG" id="KOG3577">
    <property type="taxonomic scope" value="Eukaryota"/>
</dbReference>
<keyword evidence="7" id="KW-0221">Differentiation</keyword>
<dbReference type="Gene3D" id="1.10.2000.10">
    <property type="entry name" value="Frizzled cysteine-rich domain"/>
    <property type="match status" value="1"/>
</dbReference>
<comment type="caution">
    <text evidence="9">Lacks conserved residue(s) required for the propagation of feature annotation.</text>
</comment>
<accession>I3K3I4</accession>
<evidence type="ECO:0000256" key="10">
    <source>
        <dbReference type="SAM" id="SignalP"/>
    </source>
</evidence>
<comment type="similarity">
    <text evidence="2">Belongs to the secreted frizzled-related protein (sFRP) family.</text>
</comment>
<dbReference type="AlphaFoldDB" id="I3K3I4"/>
<keyword evidence="4" id="KW-0964">Secreted</keyword>
<comment type="subcellular location">
    <subcellularLocation>
        <location evidence="1">Secreted</location>
    </subcellularLocation>
</comment>
<evidence type="ECO:0000256" key="4">
    <source>
        <dbReference type="ARBA" id="ARBA00022525"/>
    </source>
</evidence>
<dbReference type="OMA" id="WGSPGAW"/>
<feature type="domain" description="NTR" evidence="12">
    <location>
        <begin position="148"/>
        <end position="275"/>
    </location>
</feature>
<dbReference type="Proteomes" id="UP000005207">
    <property type="component" value="Linkage group LG20"/>
</dbReference>
<protein>
    <recommendedName>
        <fullName evidence="15">FZ domain-containing protein</fullName>
    </recommendedName>
</protein>
<dbReference type="InterPro" id="IPR015526">
    <property type="entry name" value="Frizzled/SFRP"/>
</dbReference>
<keyword evidence="14" id="KW-1185">Reference proteome</keyword>
<dbReference type="STRING" id="8128.ENSONIP00000015679"/>
<dbReference type="InterPro" id="IPR036790">
    <property type="entry name" value="Frizzled_dom_sf"/>
</dbReference>
<reference evidence="13" key="3">
    <citation type="submission" date="2025-09" db="UniProtKB">
        <authorList>
            <consortium name="Ensembl"/>
        </authorList>
    </citation>
    <scope>IDENTIFICATION</scope>
</reference>
<evidence type="ECO:0008006" key="15">
    <source>
        <dbReference type="Google" id="ProtNLM"/>
    </source>
</evidence>
<dbReference type="InterPro" id="IPR020067">
    <property type="entry name" value="Frizzled_dom"/>
</dbReference>
<dbReference type="GO" id="GO:0060070">
    <property type="term" value="P:canonical Wnt signaling pathway"/>
    <property type="evidence" value="ECO:0007669"/>
    <property type="project" value="TreeGrafter"/>
</dbReference>
<feature type="signal peptide" evidence="10">
    <location>
        <begin position="1"/>
        <end position="26"/>
    </location>
</feature>
<dbReference type="SUPFAM" id="SSF50242">
    <property type="entry name" value="TIMP-like"/>
    <property type="match status" value="1"/>
</dbReference>
<feature type="domain" description="FZ" evidence="11">
    <location>
        <begin position="24"/>
        <end position="151"/>
    </location>
</feature>
<reference evidence="14" key="1">
    <citation type="submission" date="2012-01" db="EMBL/GenBank/DDBJ databases">
        <title>The Genome Sequence of Oreochromis niloticus (Nile Tilapia).</title>
        <authorList>
            <consortium name="Broad Institute Genome Assembly Team"/>
            <consortium name="Broad Institute Sequencing Platform"/>
            <person name="Di Palma F."/>
            <person name="Johnson J."/>
            <person name="Lander E.S."/>
            <person name="Lindblad-Toh K."/>
        </authorList>
    </citation>
    <scope>NUCLEOTIDE SEQUENCE [LARGE SCALE GENOMIC DNA]</scope>
</reference>
<evidence type="ECO:0000256" key="6">
    <source>
        <dbReference type="ARBA" id="ARBA00022729"/>
    </source>
</evidence>
<dbReference type="PROSITE" id="PS50189">
    <property type="entry name" value="NTR"/>
    <property type="match status" value="1"/>
</dbReference>
<feature type="chain" id="PRO_5025492263" description="FZ domain-containing protein" evidence="10">
    <location>
        <begin position="27"/>
        <end position="277"/>
    </location>
</feature>
<keyword evidence="6 10" id="KW-0732">Signal</keyword>
<dbReference type="Pfam" id="PF01392">
    <property type="entry name" value="Fz"/>
    <property type="match status" value="1"/>
</dbReference>
<dbReference type="HOGENOM" id="CLU_054647_0_0_1"/>
<reference evidence="13" key="2">
    <citation type="submission" date="2025-08" db="UniProtKB">
        <authorList>
            <consortium name="Ensembl"/>
        </authorList>
    </citation>
    <scope>IDENTIFICATION</scope>
</reference>
<name>I3K3I4_ORENI</name>
<evidence type="ECO:0000259" key="11">
    <source>
        <dbReference type="PROSITE" id="PS50038"/>
    </source>
</evidence>
<dbReference type="GeneTree" id="ENSGT00940000164203"/>
<dbReference type="Gene3D" id="2.40.50.120">
    <property type="match status" value="1"/>
</dbReference>
<dbReference type="InParanoid" id="I3K3I4"/>
<dbReference type="GO" id="GO:0030154">
    <property type="term" value="P:cell differentiation"/>
    <property type="evidence" value="ECO:0007669"/>
    <property type="project" value="UniProtKB-KW"/>
</dbReference>
<evidence type="ECO:0000256" key="5">
    <source>
        <dbReference type="ARBA" id="ARBA00022687"/>
    </source>
</evidence>
<dbReference type="CDD" id="cd03580">
    <property type="entry name" value="NTR_Sfrp1_like"/>
    <property type="match status" value="1"/>
</dbReference>
<dbReference type="GO" id="GO:0035567">
    <property type="term" value="P:non-canonical Wnt signaling pathway"/>
    <property type="evidence" value="ECO:0007669"/>
    <property type="project" value="TreeGrafter"/>
</dbReference>
<organism evidence="13 14">
    <name type="scientific">Oreochromis niloticus</name>
    <name type="common">Nile tilapia</name>
    <name type="synonym">Tilapia nilotica</name>
    <dbReference type="NCBI Taxonomy" id="8128"/>
    <lineage>
        <taxon>Eukaryota</taxon>
        <taxon>Metazoa</taxon>
        <taxon>Chordata</taxon>
        <taxon>Craniata</taxon>
        <taxon>Vertebrata</taxon>
        <taxon>Euteleostomi</taxon>
        <taxon>Actinopterygii</taxon>
        <taxon>Neopterygii</taxon>
        <taxon>Teleostei</taxon>
        <taxon>Neoteleostei</taxon>
        <taxon>Acanthomorphata</taxon>
        <taxon>Ovalentaria</taxon>
        <taxon>Cichlomorphae</taxon>
        <taxon>Cichliformes</taxon>
        <taxon>Cichlidae</taxon>
        <taxon>African cichlids</taxon>
        <taxon>Pseudocrenilabrinae</taxon>
        <taxon>Oreochromini</taxon>
        <taxon>Oreochromis</taxon>
    </lineage>
</organism>
<dbReference type="GO" id="GO:0005615">
    <property type="term" value="C:extracellular space"/>
    <property type="evidence" value="ECO:0007669"/>
    <property type="project" value="TreeGrafter"/>
</dbReference>
<dbReference type="PROSITE" id="PS50038">
    <property type="entry name" value="FZ"/>
    <property type="match status" value="1"/>
</dbReference>
<evidence type="ECO:0000256" key="3">
    <source>
        <dbReference type="ARBA" id="ARBA00022473"/>
    </source>
</evidence>
<evidence type="ECO:0000256" key="8">
    <source>
        <dbReference type="ARBA" id="ARBA00023157"/>
    </source>
</evidence>